<dbReference type="GO" id="GO:0009873">
    <property type="term" value="P:ethylene-activated signaling pathway"/>
    <property type="evidence" value="ECO:0007669"/>
    <property type="project" value="InterPro"/>
</dbReference>
<protein>
    <recommendedName>
        <fullName evidence="7">AP2/ERF domain-containing protein</fullName>
    </recommendedName>
</protein>
<dbReference type="Gene3D" id="3.30.730.10">
    <property type="entry name" value="AP2/ERF domain"/>
    <property type="match status" value="1"/>
</dbReference>
<reference evidence="8" key="1">
    <citation type="journal article" date="2022" name="Front. Genet.">
        <title>Chromosome-Scale Assembly of the Dendrobium nobile Genome Provides Insights Into the Molecular Mechanism of the Biosynthesis of the Medicinal Active Ingredient of Dendrobium.</title>
        <authorList>
            <person name="Xu Q."/>
            <person name="Niu S.-C."/>
            <person name="Li K.-L."/>
            <person name="Zheng P.-J."/>
            <person name="Zhang X.-J."/>
            <person name="Jia Y."/>
            <person name="Liu Y."/>
            <person name="Niu Y.-X."/>
            <person name="Yu L.-H."/>
            <person name="Chen D.-F."/>
            <person name="Zhang G.-Q."/>
        </authorList>
    </citation>
    <scope>NUCLEOTIDE SEQUENCE</scope>
    <source>
        <tissue evidence="8">Leaf</tissue>
    </source>
</reference>
<evidence type="ECO:0000256" key="4">
    <source>
        <dbReference type="ARBA" id="ARBA00023163"/>
    </source>
</evidence>
<dbReference type="PRINTS" id="PR00367">
    <property type="entry name" value="ETHRSPELEMNT"/>
</dbReference>
<evidence type="ECO:0000256" key="3">
    <source>
        <dbReference type="ARBA" id="ARBA00023125"/>
    </source>
</evidence>
<feature type="domain" description="AP2/ERF" evidence="7">
    <location>
        <begin position="82"/>
        <end position="139"/>
    </location>
</feature>
<name>A0A8T3AIE6_DENNO</name>
<dbReference type="EMBL" id="JAGYWB010000016">
    <property type="protein sequence ID" value="KAI0495542.1"/>
    <property type="molecule type" value="Genomic_DNA"/>
</dbReference>
<keyword evidence="3" id="KW-0238">DNA-binding</keyword>
<dbReference type="PANTHER" id="PTHR31190">
    <property type="entry name" value="DNA-BINDING DOMAIN"/>
    <property type="match status" value="1"/>
</dbReference>
<dbReference type="SMART" id="SM00380">
    <property type="entry name" value="AP2"/>
    <property type="match status" value="1"/>
</dbReference>
<keyword evidence="2" id="KW-0805">Transcription regulation</keyword>
<dbReference type="GO" id="GO:0003677">
    <property type="term" value="F:DNA binding"/>
    <property type="evidence" value="ECO:0007669"/>
    <property type="project" value="UniProtKB-KW"/>
</dbReference>
<evidence type="ECO:0000256" key="1">
    <source>
        <dbReference type="ARBA" id="ARBA00004123"/>
    </source>
</evidence>
<dbReference type="AlphaFoldDB" id="A0A8T3AIE6"/>
<sequence length="183" mass="20143">MELKPSTRRLLSAEQENSILVNSLIHVLSGKRDDAAPAISVPLADNCKLCRVEGCLGCNFFDESAHGSGESRKRLCAKKKNKYRGVRRRPWGKWAAEIRDPRRGIRKWLGTFDTAEQAAGAYDKAAIEFRCARDKLNFPIVDQVTVNSSGRSTKSHCSGCGSDDDSAQERGGDGVAIKFNQRG</sequence>
<dbReference type="GO" id="GO:0005634">
    <property type="term" value="C:nucleus"/>
    <property type="evidence" value="ECO:0007669"/>
    <property type="project" value="UniProtKB-SubCell"/>
</dbReference>
<accession>A0A8T3AIE6</accession>
<evidence type="ECO:0000313" key="9">
    <source>
        <dbReference type="Proteomes" id="UP000829196"/>
    </source>
</evidence>
<dbReference type="PROSITE" id="PS51032">
    <property type="entry name" value="AP2_ERF"/>
    <property type="match status" value="1"/>
</dbReference>
<dbReference type="FunFam" id="3.30.730.10:FF:000001">
    <property type="entry name" value="Ethylene-responsive transcription factor 2"/>
    <property type="match status" value="1"/>
</dbReference>
<dbReference type="InterPro" id="IPR001471">
    <property type="entry name" value="AP2/ERF_dom"/>
</dbReference>
<keyword evidence="4" id="KW-0804">Transcription</keyword>
<dbReference type="OrthoDB" id="49610at2759"/>
<evidence type="ECO:0000259" key="7">
    <source>
        <dbReference type="PROSITE" id="PS51032"/>
    </source>
</evidence>
<keyword evidence="5" id="KW-0539">Nucleus</keyword>
<comment type="caution">
    <text evidence="8">The sequence shown here is derived from an EMBL/GenBank/DDBJ whole genome shotgun (WGS) entry which is preliminary data.</text>
</comment>
<dbReference type="SMR" id="A0A8T3AIE6"/>
<dbReference type="GO" id="GO:0003700">
    <property type="term" value="F:DNA-binding transcription factor activity"/>
    <property type="evidence" value="ECO:0007669"/>
    <property type="project" value="InterPro"/>
</dbReference>
<evidence type="ECO:0000256" key="2">
    <source>
        <dbReference type="ARBA" id="ARBA00023015"/>
    </source>
</evidence>
<comment type="subcellular location">
    <subcellularLocation>
        <location evidence="1">Nucleus</location>
    </subcellularLocation>
</comment>
<evidence type="ECO:0000256" key="5">
    <source>
        <dbReference type="ARBA" id="ARBA00023242"/>
    </source>
</evidence>
<dbReference type="Proteomes" id="UP000829196">
    <property type="component" value="Unassembled WGS sequence"/>
</dbReference>
<evidence type="ECO:0000256" key="6">
    <source>
        <dbReference type="SAM" id="MobiDB-lite"/>
    </source>
</evidence>
<gene>
    <name evidence="8" type="ORF">KFK09_021843</name>
</gene>
<dbReference type="CDD" id="cd00018">
    <property type="entry name" value="AP2"/>
    <property type="match status" value="1"/>
</dbReference>
<dbReference type="PANTHER" id="PTHR31190:SF181">
    <property type="entry name" value="OS02G0764700 PROTEIN"/>
    <property type="match status" value="1"/>
</dbReference>
<evidence type="ECO:0000313" key="8">
    <source>
        <dbReference type="EMBL" id="KAI0495542.1"/>
    </source>
</evidence>
<dbReference type="InterPro" id="IPR016177">
    <property type="entry name" value="DNA-bd_dom_sf"/>
</dbReference>
<dbReference type="InterPro" id="IPR036955">
    <property type="entry name" value="AP2/ERF_dom_sf"/>
</dbReference>
<feature type="region of interest" description="Disordered" evidence="6">
    <location>
        <begin position="148"/>
        <end position="183"/>
    </location>
</feature>
<dbReference type="InterPro" id="IPR044808">
    <property type="entry name" value="ERF_plant"/>
</dbReference>
<dbReference type="SUPFAM" id="SSF54171">
    <property type="entry name" value="DNA-binding domain"/>
    <property type="match status" value="1"/>
</dbReference>
<proteinExistence type="predicted"/>
<organism evidence="8 9">
    <name type="scientific">Dendrobium nobile</name>
    <name type="common">Orchid</name>
    <dbReference type="NCBI Taxonomy" id="94219"/>
    <lineage>
        <taxon>Eukaryota</taxon>
        <taxon>Viridiplantae</taxon>
        <taxon>Streptophyta</taxon>
        <taxon>Embryophyta</taxon>
        <taxon>Tracheophyta</taxon>
        <taxon>Spermatophyta</taxon>
        <taxon>Magnoliopsida</taxon>
        <taxon>Liliopsida</taxon>
        <taxon>Asparagales</taxon>
        <taxon>Orchidaceae</taxon>
        <taxon>Epidendroideae</taxon>
        <taxon>Malaxideae</taxon>
        <taxon>Dendrobiinae</taxon>
        <taxon>Dendrobium</taxon>
    </lineage>
</organism>
<dbReference type="Pfam" id="PF00847">
    <property type="entry name" value="AP2"/>
    <property type="match status" value="1"/>
</dbReference>
<keyword evidence="9" id="KW-1185">Reference proteome</keyword>